<evidence type="ECO:0000313" key="1">
    <source>
        <dbReference type="EMBL" id="KAG6949891.1"/>
    </source>
</evidence>
<sequence>MPFPRPIAVGDRSTRSGIHCSRTIDCNMVLERKPILQNVRMERHQRRKDECISLPGRWECACTLSKIRVSLFSALHEVGEYSTAQTCILELTRVLLFRGMG</sequence>
<accession>A0A8J5I7T8</accession>
<dbReference type="EMBL" id="JAENGY010001372">
    <property type="protein sequence ID" value="KAG6949891.1"/>
    <property type="molecule type" value="Genomic_DNA"/>
</dbReference>
<dbReference type="AlphaFoldDB" id="A0A8J5I7T8"/>
<reference evidence="1" key="1">
    <citation type="submission" date="2021-01" db="EMBL/GenBank/DDBJ databases">
        <title>Phytophthora aleatoria, a newly-described species from Pinus radiata is distinct from Phytophthora cactorum isolates based on comparative genomics.</title>
        <authorList>
            <person name="Mcdougal R."/>
            <person name="Panda P."/>
            <person name="Williams N."/>
            <person name="Studholme D.J."/>
        </authorList>
    </citation>
    <scope>NUCLEOTIDE SEQUENCE</scope>
    <source>
        <strain evidence="1">NZFS 4037</strain>
    </source>
</reference>
<evidence type="ECO:0000313" key="2">
    <source>
        <dbReference type="Proteomes" id="UP000709295"/>
    </source>
</evidence>
<name>A0A8J5I7T8_9STRA</name>
<protein>
    <submittedName>
        <fullName evidence="1">Uncharacterized protein</fullName>
    </submittedName>
</protein>
<keyword evidence="2" id="KW-1185">Reference proteome</keyword>
<gene>
    <name evidence="1" type="ORF">JG688_00014438</name>
</gene>
<dbReference type="Proteomes" id="UP000709295">
    <property type="component" value="Unassembled WGS sequence"/>
</dbReference>
<comment type="caution">
    <text evidence="1">The sequence shown here is derived from an EMBL/GenBank/DDBJ whole genome shotgun (WGS) entry which is preliminary data.</text>
</comment>
<organism evidence="1 2">
    <name type="scientific">Phytophthora aleatoria</name>
    <dbReference type="NCBI Taxonomy" id="2496075"/>
    <lineage>
        <taxon>Eukaryota</taxon>
        <taxon>Sar</taxon>
        <taxon>Stramenopiles</taxon>
        <taxon>Oomycota</taxon>
        <taxon>Peronosporomycetes</taxon>
        <taxon>Peronosporales</taxon>
        <taxon>Peronosporaceae</taxon>
        <taxon>Phytophthora</taxon>
    </lineage>
</organism>
<proteinExistence type="predicted"/>